<dbReference type="Proteomes" id="UP000008387">
    <property type="component" value="Chromosome"/>
</dbReference>
<name>F8KT19_HELBC</name>
<dbReference type="STRING" id="1002804.HBZC1_09730"/>
<dbReference type="eggNOG" id="COG1373">
    <property type="taxonomic scope" value="Bacteria"/>
</dbReference>
<dbReference type="RefSeq" id="WP_013890409.1">
    <property type="nucleotide sequence ID" value="NC_015674.1"/>
</dbReference>
<dbReference type="KEGG" id="hbi:HBZC1_09730"/>
<evidence type="ECO:0000313" key="1">
    <source>
        <dbReference type="EMBL" id="CCB79959.1"/>
    </source>
</evidence>
<proteinExistence type="predicted"/>
<evidence type="ECO:0000313" key="2">
    <source>
        <dbReference type="Proteomes" id="UP000008387"/>
    </source>
</evidence>
<accession>F8KT19</accession>
<organism evidence="1 2">
    <name type="scientific">Helicobacter bizzozeronii (strain CIII-1)</name>
    <dbReference type="NCBI Taxonomy" id="1002804"/>
    <lineage>
        <taxon>Bacteria</taxon>
        <taxon>Pseudomonadati</taxon>
        <taxon>Campylobacterota</taxon>
        <taxon>Epsilonproteobacteria</taxon>
        <taxon>Campylobacterales</taxon>
        <taxon>Helicobacteraceae</taxon>
        <taxon>Helicobacter</taxon>
    </lineage>
</organism>
<reference evidence="1 2" key="1">
    <citation type="journal article" date="2011" name="J. Bacteriol.">
        <title>Genome sequence of Helicobacter bizzozeronii strain CIII-1, an isolate from human gastric mucosa.</title>
        <authorList>
            <person name="Schott T."/>
            <person name="Rossi M."/>
            <person name="Hanninen M.L."/>
        </authorList>
    </citation>
    <scope>NUCLEOTIDE SEQUENCE [LARGE SCALE GENOMIC DNA]</scope>
    <source>
        <strain evidence="1 2">CIII-1</strain>
    </source>
</reference>
<keyword evidence="2" id="KW-1185">Reference proteome</keyword>
<dbReference type="EMBL" id="FR871757">
    <property type="protein sequence ID" value="CCB79959.1"/>
    <property type="molecule type" value="Genomic_DNA"/>
</dbReference>
<dbReference type="AlphaFoldDB" id="F8KT19"/>
<sequence length="355" mass="40341">MEEMVTSILESSFELASTQRVLATRFYTLKPPMLLYGPPKSGKNSLALCLGRAFKKVVYVDFQDARLIASMHAYIHTFCHNNPPNLLILNRPPPNFTPPSVPTIIIDNTPAHAPEHFAYQPTMPLNFAEFTHFCKKEPSTLLARFLKEGNLPATLFLPPHAKIRYKQDICALNFGAHFNLFKALLFFQAKSISTHHLYTQLKKHLKTSKDTLYFFLATLQKSLTLFLIPSYFKAPPKLYFYDFALPYAFSHTHSLAPVFENMVALELIRHFGLKALHYHKTCLIVQGSNPFACFPYAFPTPESLEHHLSSLLKALPPMPILVISINYTQASRLASGQTYQTYSFSHFCLNILPAL</sequence>
<dbReference type="HOGENOM" id="CLU_064266_1_0_7"/>
<gene>
    <name evidence="1" type="ordered locus">HBZC1_09730</name>
</gene>
<protein>
    <submittedName>
        <fullName evidence="1">Uncharacterized protein</fullName>
    </submittedName>
</protein>